<evidence type="ECO:0000313" key="2">
    <source>
        <dbReference type="EMBL" id="KAJ4830973.1"/>
    </source>
</evidence>
<organism evidence="2 3">
    <name type="scientific">Turnera subulata</name>
    <dbReference type="NCBI Taxonomy" id="218843"/>
    <lineage>
        <taxon>Eukaryota</taxon>
        <taxon>Viridiplantae</taxon>
        <taxon>Streptophyta</taxon>
        <taxon>Embryophyta</taxon>
        <taxon>Tracheophyta</taxon>
        <taxon>Spermatophyta</taxon>
        <taxon>Magnoliopsida</taxon>
        <taxon>eudicotyledons</taxon>
        <taxon>Gunneridae</taxon>
        <taxon>Pentapetalae</taxon>
        <taxon>rosids</taxon>
        <taxon>fabids</taxon>
        <taxon>Malpighiales</taxon>
        <taxon>Passifloraceae</taxon>
        <taxon>Turnera</taxon>
    </lineage>
</organism>
<dbReference type="OrthoDB" id="1924189at2759"/>
<dbReference type="Proteomes" id="UP001141552">
    <property type="component" value="Unassembled WGS sequence"/>
</dbReference>
<dbReference type="EMBL" id="JAKUCV010005479">
    <property type="protein sequence ID" value="KAJ4830973.1"/>
    <property type="molecule type" value="Genomic_DNA"/>
</dbReference>
<name>A0A9Q0FGC7_9ROSI</name>
<dbReference type="Gene3D" id="1.25.40.10">
    <property type="entry name" value="Tetratricopeptide repeat domain"/>
    <property type="match status" value="1"/>
</dbReference>
<reference evidence="2" key="2">
    <citation type="journal article" date="2023" name="Plants (Basel)">
        <title>Annotation of the Turnera subulata (Passifloraceae) Draft Genome Reveals the S-Locus Evolved after the Divergence of Turneroideae from Passifloroideae in a Stepwise Manner.</title>
        <authorList>
            <person name="Henning P.M."/>
            <person name="Roalson E.H."/>
            <person name="Mir W."/>
            <person name="McCubbin A.G."/>
            <person name="Shore J.S."/>
        </authorList>
    </citation>
    <scope>NUCLEOTIDE SEQUENCE</scope>
    <source>
        <strain evidence="2">F60SS</strain>
    </source>
</reference>
<dbReference type="PANTHER" id="PTHR26312:SF176">
    <property type="entry name" value="TETRATRICOPEPTIDE-LIKE HELICAL DOMAIN-CONTAINING PROTEIN-RELATED"/>
    <property type="match status" value="1"/>
</dbReference>
<accession>A0A9Q0FGC7</accession>
<sequence length="518" mass="58867">MELESLRCFHLMAPHSPSSCKKPLCVGPLFQGRSRKDFIFSLAHHRPSPAFGSRGNLKTSRFSLSCRATSNGFSGDEISKHFEELKQRFDAMDKDGSRTVDTYNGSRISNRKNNVKTYASMSLLPSKLECLEPNLLGIRPEPPEWPEREEIVRLSIQQKANSCGIPLSLRMIKRKQKWQEGIADAGDFAYCSAKVAFSSMVLIIRELQNYALSIRESLYSEDLHGVMSNVQMEMNASFVWLFQQVFSRTPTLMVYVMLLLANFTAHSMVGDVDIAACASSRMTLSSSLEEVDHEQSEDGEFNITNTNGGGWKSGQISRGRQGKGRQFGRLLPSEHFQNDVPFPGMQDMQEDEEVLWNSLVEEAALVQAQSMYDVLDHETMQQFISPLSVELESDDYEEYHKTDLVYQMSLAEDPANPLLLSNYAQFLRLVTRDYDRAEECFKRAIMVDPPDAEALSHYADFLWIVRKDLWGAEENYQQAMAADPNNHYFASRYANFLWNTGGEDTCFPLNDSNDNQIL</sequence>
<dbReference type="AlphaFoldDB" id="A0A9Q0FGC7"/>
<evidence type="ECO:0000256" key="1">
    <source>
        <dbReference type="SAM" id="MobiDB-lite"/>
    </source>
</evidence>
<keyword evidence="3" id="KW-1185">Reference proteome</keyword>
<comment type="caution">
    <text evidence="2">The sequence shown here is derived from an EMBL/GenBank/DDBJ whole genome shotgun (WGS) entry which is preliminary data.</text>
</comment>
<evidence type="ECO:0000313" key="3">
    <source>
        <dbReference type="Proteomes" id="UP001141552"/>
    </source>
</evidence>
<proteinExistence type="predicted"/>
<dbReference type="InterPro" id="IPR011990">
    <property type="entry name" value="TPR-like_helical_dom_sf"/>
</dbReference>
<feature type="region of interest" description="Disordered" evidence="1">
    <location>
        <begin position="293"/>
        <end position="324"/>
    </location>
</feature>
<protein>
    <submittedName>
        <fullName evidence="2">Uncharacterized protein</fullName>
    </submittedName>
</protein>
<reference evidence="2" key="1">
    <citation type="submission" date="2022-02" db="EMBL/GenBank/DDBJ databases">
        <authorList>
            <person name="Henning P.M."/>
            <person name="McCubbin A.G."/>
            <person name="Shore J.S."/>
        </authorList>
    </citation>
    <scope>NUCLEOTIDE SEQUENCE</scope>
    <source>
        <strain evidence="2">F60SS</strain>
        <tissue evidence="2">Leaves</tissue>
    </source>
</reference>
<gene>
    <name evidence="2" type="ORF">Tsubulata_036434</name>
</gene>
<dbReference type="SUPFAM" id="SSF48452">
    <property type="entry name" value="TPR-like"/>
    <property type="match status" value="1"/>
</dbReference>
<dbReference type="PANTHER" id="PTHR26312">
    <property type="entry name" value="TETRATRICOPEPTIDE REPEAT PROTEIN 5"/>
    <property type="match status" value="1"/>
</dbReference>